<accession>A0A6V7QLX8</accession>
<gene>
    <name evidence="1" type="ORF">CB5_LOCUS27209</name>
</gene>
<dbReference type="EMBL" id="LR862137">
    <property type="protein sequence ID" value="CAD1843998.1"/>
    <property type="molecule type" value="Genomic_DNA"/>
</dbReference>
<evidence type="ECO:0000313" key="1">
    <source>
        <dbReference type="EMBL" id="CAD1843998.1"/>
    </source>
</evidence>
<organism evidence="1">
    <name type="scientific">Ananas comosus var. bracteatus</name>
    <name type="common">red pineapple</name>
    <dbReference type="NCBI Taxonomy" id="296719"/>
    <lineage>
        <taxon>Eukaryota</taxon>
        <taxon>Viridiplantae</taxon>
        <taxon>Streptophyta</taxon>
        <taxon>Embryophyta</taxon>
        <taxon>Tracheophyta</taxon>
        <taxon>Spermatophyta</taxon>
        <taxon>Magnoliopsida</taxon>
        <taxon>Liliopsida</taxon>
        <taxon>Poales</taxon>
        <taxon>Bromeliaceae</taxon>
        <taxon>Bromelioideae</taxon>
        <taxon>Ananas</taxon>
    </lineage>
</organism>
<reference evidence="1" key="1">
    <citation type="submission" date="2020-07" db="EMBL/GenBank/DDBJ databases">
        <authorList>
            <person name="Lin J."/>
        </authorList>
    </citation>
    <scope>NUCLEOTIDE SEQUENCE</scope>
</reference>
<name>A0A6V7QLX8_ANACO</name>
<sequence>MAPLPSLPSSLFLDYTILRKFVEIDPSRFVLGPSFVDDPIPEDFLFSVEGLPLMVDAIHLSSWYVSTTPKSSRKSLRTWPSVSEAYLPWLDRVEASYADLWREVEIYEAIQLSRTPSTADNLLLAAALCF</sequence>
<proteinExistence type="predicted"/>
<protein>
    <submittedName>
        <fullName evidence="1">Uncharacterized protein</fullName>
    </submittedName>
</protein>
<dbReference type="AlphaFoldDB" id="A0A6V7QLX8"/>